<feature type="chain" id="PRO_5002078407" evidence="2">
    <location>
        <begin position="23"/>
        <end position="121"/>
    </location>
</feature>
<evidence type="ECO:0000256" key="2">
    <source>
        <dbReference type="SAM" id="SignalP"/>
    </source>
</evidence>
<keyword evidence="2" id="KW-0732">Signal</keyword>
<organism evidence="3 4">
    <name type="scientific">Toxocara canis</name>
    <name type="common">Canine roundworm</name>
    <dbReference type="NCBI Taxonomy" id="6265"/>
    <lineage>
        <taxon>Eukaryota</taxon>
        <taxon>Metazoa</taxon>
        <taxon>Ecdysozoa</taxon>
        <taxon>Nematoda</taxon>
        <taxon>Chromadorea</taxon>
        <taxon>Rhabditida</taxon>
        <taxon>Spirurina</taxon>
        <taxon>Ascaridomorpha</taxon>
        <taxon>Ascaridoidea</taxon>
        <taxon>Toxocaridae</taxon>
        <taxon>Toxocara</taxon>
    </lineage>
</organism>
<dbReference type="Proteomes" id="UP000031036">
    <property type="component" value="Unassembled WGS sequence"/>
</dbReference>
<comment type="caution">
    <text evidence="3">The sequence shown here is derived from an EMBL/GenBank/DDBJ whole genome shotgun (WGS) entry which is preliminary data.</text>
</comment>
<dbReference type="EMBL" id="JPKZ01001381">
    <property type="protein sequence ID" value="KHN82337.1"/>
    <property type="molecule type" value="Genomic_DNA"/>
</dbReference>
<protein>
    <submittedName>
        <fullName evidence="3">Uncharacterized protein</fullName>
    </submittedName>
</protein>
<accession>A0A0B2VLN1</accession>
<proteinExistence type="predicted"/>
<evidence type="ECO:0000256" key="1">
    <source>
        <dbReference type="SAM" id="MobiDB-lite"/>
    </source>
</evidence>
<reference evidence="3 4" key="1">
    <citation type="submission" date="2014-11" db="EMBL/GenBank/DDBJ databases">
        <title>Genetic blueprint of the zoonotic pathogen Toxocara canis.</title>
        <authorList>
            <person name="Zhu X.-Q."/>
            <person name="Korhonen P.K."/>
            <person name="Cai H."/>
            <person name="Young N.D."/>
            <person name="Nejsum P."/>
            <person name="von Samson-Himmelstjerna G."/>
            <person name="Boag P.R."/>
            <person name="Tan P."/>
            <person name="Li Q."/>
            <person name="Min J."/>
            <person name="Yang Y."/>
            <person name="Wang X."/>
            <person name="Fang X."/>
            <person name="Hall R.S."/>
            <person name="Hofmann A."/>
            <person name="Sternberg P.W."/>
            <person name="Jex A.R."/>
            <person name="Gasser R.B."/>
        </authorList>
    </citation>
    <scope>NUCLEOTIDE SEQUENCE [LARGE SCALE GENOMIC DNA]</scope>
    <source>
        <strain evidence="3">PN_DK_2014</strain>
    </source>
</reference>
<gene>
    <name evidence="3" type="ORF">Tcan_03974</name>
</gene>
<sequence>MSTSLPINKLLYFAILIFCTAATSVVQQKADEIFNETNTLTLHSQHHSNEQTLTANSWQTAQQLSTVITSNSSSHQAVNLTMKGGQTIIVHLSGSGNNTITKNGTSVEVTSRGGWSSSKSA</sequence>
<dbReference type="AlphaFoldDB" id="A0A0B2VLN1"/>
<evidence type="ECO:0000313" key="4">
    <source>
        <dbReference type="Proteomes" id="UP000031036"/>
    </source>
</evidence>
<name>A0A0B2VLN1_TOXCA</name>
<feature type="signal peptide" evidence="2">
    <location>
        <begin position="1"/>
        <end position="22"/>
    </location>
</feature>
<evidence type="ECO:0000313" key="3">
    <source>
        <dbReference type="EMBL" id="KHN82337.1"/>
    </source>
</evidence>
<keyword evidence="4" id="KW-1185">Reference proteome</keyword>
<feature type="region of interest" description="Disordered" evidence="1">
    <location>
        <begin position="100"/>
        <end position="121"/>
    </location>
</feature>